<keyword evidence="2" id="KW-1185">Reference proteome</keyword>
<dbReference type="RefSeq" id="WP_005268830.1">
    <property type="nucleotide sequence ID" value="NZ_ANPE02000118.1"/>
</dbReference>
<dbReference type="EMBL" id="ANPE02000118">
    <property type="protein sequence ID" value="EMY34368.1"/>
    <property type="molecule type" value="Genomic_DNA"/>
</dbReference>
<dbReference type="OrthoDB" id="6546405at2"/>
<reference evidence="1" key="1">
    <citation type="journal article" date="2013" name="Genome Announc.">
        <title>Draft Genome Sequence of Arthrobacter crystallopoietes Strain BAB-32, Revealing Genes for Bioremediation.</title>
        <authorList>
            <person name="Joshi M.N."/>
            <person name="Pandit A.S."/>
            <person name="Sharma A."/>
            <person name="Pandya R.V."/>
            <person name="Desai S.M."/>
            <person name="Saxena A.K."/>
            <person name="Bagatharia S.B."/>
        </authorList>
    </citation>
    <scope>NUCLEOTIDE SEQUENCE [LARGE SCALE GENOMIC DNA]</scope>
    <source>
        <strain evidence="1">BAB-32</strain>
    </source>
</reference>
<dbReference type="SUPFAM" id="SSF53474">
    <property type="entry name" value="alpha/beta-Hydrolases"/>
    <property type="match status" value="1"/>
</dbReference>
<dbReference type="Gene3D" id="3.40.50.1820">
    <property type="entry name" value="alpha/beta hydrolase"/>
    <property type="match status" value="1"/>
</dbReference>
<accession>N1V806</accession>
<evidence type="ECO:0008006" key="3">
    <source>
        <dbReference type="Google" id="ProtNLM"/>
    </source>
</evidence>
<evidence type="ECO:0000313" key="2">
    <source>
        <dbReference type="Proteomes" id="UP000010729"/>
    </source>
</evidence>
<dbReference type="ESTHER" id="9micc-n1v806">
    <property type="family name" value="Asp2"/>
</dbReference>
<dbReference type="AlphaFoldDB" id="N1V806"/>
<organism evidence="1 2">
    <name type="scientific">Arthrobacter crystallopoietes BAB-32</name>
    <dbReference type="NCBI Taxonomy" id="1246476"/>
    <lineage>
        <taxon>Bacteria</taxon>
        <taxon>Bacillati</taxon>
        <taxon>Actinomycetota</taxon>
        <taxon>Actinomycetes</taxon>
        <taxon>Micrococcales</taxon>
        <taxon>Micrococcaceae</taxon>
        <taxon>Crystallibacter</taxon>
    </lineage>
</organism>
<dbReference type="Pfam" id="PF16929">
    <property type="entry name" value="Asp2"/>
    <property type="match status" value="1"/>
</dbReference>
<comment type="caution">
    <text evidence="1">The sequence shown here is derived from an EMBL/GenBank/DDBJ whole genome shotgun (WGS) entry which is preliminary data.</text>
</comment>
<dbReference type="GO" id="GO:0015031">
    <property type="term" value="P:protein transport"/>
    <property type="evidence" value="ECO:0007669"/>
    <property type="project" value="InterPro"/>
</dbReference>
<dbReference type="Proteomes" id="UP000010729">
    <property type="component" value="Unassembled WGS sequence"/>
</dbReference>
<proteinExistence type="predicted"/>
<dbReference type="InterPro" id="IPR029058">
    <property type="entry name" value="AB_hydrolase_fold"/>
</dbReference>
<protein>
    <recommendedName>
        <fullName evidence="3">Accessory Sec system protein Asp2</fullName>
    </recommendedName>
</protein>
<sequence>MARKQTEYTFVHEGVTVHCKTRPAKLDRRHLIVMFAGIRPIDSYEFDGRGSSDSQANWLWLKDDFGGQYSYYLCNGLDFSVERAVIAAIEAELERLGLSREECTLAGFSKGGFAALYFGLKYDFPNIVASAPQIYVGSHTNKHRPVIHRHLTCTGDVAERQLLDRLIPDAVAADTRRDRNIYVFSSPKDQFHFEQVEPALPMLRQYSNFNYIETDSDIVDEHSDVTRYNMPLLLSTLYALGDNVAPRFGEVRNGEPQEPEQAAAVLRRQRDSAGAVAELRSGRFEGSKFFPEGVAFLRGHSATQPSALSTSVVLSGTAGTFDFPLVQVQDRGIYQTFYDEAFCDYRFGKFRAPKDGVDMEALPGGDYEVRLALTAPEAGTVTAACTSSRQTGAEGSDGSGYLLRFRSGPNGGLLQKRPIVGTEPTQAKFAIDRQWARADRVHFDGTLAVRGVEMTSWSSGRYYLVLSSGSTVRSFPLAGVKSARQEDHFGDGMSDYSHARLSTARREGIPMERMEAGVYRAQISLSAGGAVFTVDTGRRIRLEEQSDGTLRASILGQPADLVGRGSSTQLVKALKRRARRLRQAGRVRRGGR</sequence>
<evidence type="ECO:0000313" key="1">
    <source>
        <dbReference type="EMBL" id="EMY34368.1"/>
    </source>
</evidence>
<dbReference type="InterPro" id="IPR022267">
    <property type="entry name" value="Asp2"/>
</dbReference>
<gene>
    <name evidence="1" type="ORF">D477_009955</name>
</gene>
<name>N1V806_9MICC</name>